<evidence type="ECO:0000259" key="8">
    <source>
        <dbReference type="Pfam" id="PF00892"/>
    </source>
</evidence>
<evidence type="ECO:0000313" key="9">
    <source>
        <dbReference type="EMBL" id="MFC7380995.1"/>
    </source>
</evidence>
<evidence type="ECO:0000256" key="4">
    <source>
        <dbReference type="ARBA" id="ARBA00022989"/>
    </source>
</evidence>
<dbReference type="PANTHER" id="PTHR32322:SF2">
    <property type="entry name" value="EAMA DOMAIN-CONTAINING PROTEIN"/>
    <property type="match status" value="1"/>
</dbReference>
<dbReference type="PANTHER" id="PTHR32322">
    <property type="entry name" value="INNER MEMBRANE TRANSPORTER"/>
    <property type="match status" value="1"/>
</dbReference>
<feature type="region of interest" description="Disordered" evidence="6">
    <location>
        <begin position="1"/>
        <end position="29"/>
    </location>
</feature>
<feature type="transmembrane region" description="Helical" evidence="7">
    <location>
        <begin position="258"/>
        <end position="277"/>
    </location>
</feature>
<evidence type="ECO:0000256" key="7">
    <source>
        <dbReference type="SAM" id="Phobius"/>
    </source>
</evidence>
<feature type="transmembrane region" description="Helical" evidence="7">
    <location>
        <begin position="113"/>
        <end position="134"/>
    </location>
</feature>
<keyword evidence="10" id="KW-1185">Reference proteome</keyword>
<keyword evidence="3 7" id="KW-0812">Transmembrane</keyword>
<dbReference type="Proteomes" id="UP001596496">
    <property type="component" value="Unassembled WGS sequence"/>
</dbReference>
<dbReference type="InterPro" id="IPR037185">
    <property type="entry name" value="EmrE-like"/>
</dbReference>
<feature type="transmembrane region" description="Helical" evidence="7">
    <location>
        <begin position="167"/>
        <end position="185"/>
    </location>
</feature>
<comment type="similarity">
    <text evidence="2">Belongs to the EamA transporter family.</text>
</comment>
<feature type="transmembrane region" description="Helical" evidence="7">
    <location>
        <begin position="140"/>
        <end position="160"/>
    </location>
</feature>
<feature type="transmembrane region" description="Helical" evidence="7">
    <location>
        <begin position="48"/>
        <end position="72"/>
    </location>
</feature>
<feature type="transmembrane region" description="Helical" evidence="7">
    <location>
        <begin position="78"/>
        <end position="101"/>
    </location>
</feature>
<dbReference type="RefSeq" id="WP_380823962.1">
    <property type="nucleotide sequence ID" value="NZ_JBHTCG010000001.1"/>
</dbReference>
<comment type="caution">
    <text evidence="9">The sequence shown here is derived from an EMBL/GenBank/DDBJ whole genome shotgun (WGS) entry which is preliminary data.</text>
</comment>
<evidence type="ECO:0000256" key="3">
    <source>
        <dbReference type="ARBA" id="ARBA00022692"/>
    </source>
</evidence>
<evidence type="ECO:0000256" key="6">
    <source>
        <dbReference type="SAM" id="MobiDB-lite"/>
    </source>
</evidence>
<evidence type="ECO:0000256" key="5">
    <source>
        <dbReference type="ARBA" id="ARBA00023136"/>
    </source>
</evidence>
<feature type="transmembrane region" description="Helical" evidence="7">
    <location>
        <begin position="191"/>
        <end position="212"/>
    </location>
</feature>
<reference evidence="10" key="1">
    <citation type="journal article" date="2019" name="Int. J. Syst. Evol. Microbiol.">
        <title>The Global Catalogue of Microorganisms (GCM) 10K type strain sequencing project: providing services to taxonomists for standard genome sequencing and annotation.</title>
        <authorList>
            <consortium name="The Broad Institute Genomics Platform"/>
            <consortium name="The Broad Institute Genome Sequencing Center for Infectious Disease"/>
            <person name="Wu L."/>
            <person name="Ma J."/>
        </authorList>
    </citation>
    <scope>NUCLEOTIDE SEQUENCE [LARGE SCALE GENOMIC DNA]</scope>
    <source>
        <strain evidence="10">CECT 7649</strain>
    </source>
</reference>
<feature type="domain" description="EamA" evidence="8">
    <location>
        <begin position="194"/>
        <end position="327"/>
    </location>
</feature>
<sequence length="331" mass="33279">MADGAVPRVPAGVAQSAEPAVQDGTGDGAVPGKPSVPGARMVAGASRWAGTSLAGLGVVAFSGTLTATAFALRGFDPYFVAVGRAAVAAAAAVVCLLAAGAAPLPPRAQFRSYAAIAFGVVFGFPLFSGLALAAGASVSHAAVVVGLLPAATAVFAVLRAGERPRPLFWVASAAGAASVTVFTLTRGGGRLAAADLLMVAALVCAAVGYTEGGRLARHTAGWRVISHALVLAAPVTVPVAVILWFTTAHRLSTDVMAGFAYVSLVSMFLGFIPWYAGLARGGIARAGQTQLLQPLLTLLLAWWLLGESLDPATLTAAVAVLVCVALTQRAR</sequence>
<evidence type="ECO:0000256" key="1">
    <source>
        <dbReference type="ARBA" id="ARBA00004141"/>
    </source>
</evidence>
<keyword evidence="4 7" id="KW-1133">Transmembrane helix</keyword>
<protein>
    <submittedName>
        <fullName evidence="9">DMT family transporter</fullName>
    </submittedName>
</protein>
<evidence type="ECO:0000313" key="10">
    <source>
        <dbReference type="Proteomes" id="UP001596496"/>
    </source>
</evidence>
<dbReference type="SUPFAM" id="SSF103481">
    <property type="entry name" value="Multidrug resistance efflux transporter EmrE"/>
    <property type="match status" value="2"/>
</dbReference>
<comment type="subcellular location">
    <subcellularLocation>
        <location evidence="1">Membrane</location>
        <topology evidence="1">Multi-pass membrane protein</topology>
    </subcellularLocation>
</comment>
<accession>A0ABW2NXX3</accession>
<dbReference type="Pfam" id="PF00892">
    <property type="entry name" value="EamA"/>
    <property type="match status" value="2"/>
</dbReference>
<proteinExistence type="inferred from homology"/>
<dbReference type="InterPro" id="IPR050638">
    <property type="entry name" value="AA-Vitamin_Transporters"/>
</dbReference>
<feature type="transmembrane region" description="Helical" evidence="7">
    <location>
        <begin position="224"/>
        <end position="246"/>
    </location>
</feature>
<dbReference type="InterPro" id="IPR000620">
    <property type="entry name" value="EamA_dom"/>
</dbReference>
<dbReference type="EMBL" id="JBHTCG010000001">
    <property type="protein sequence ID" value="MFC7380995.1"/>
    <property type="molecule type" value="Genomic_DNA"/>
</dbReference>
<gene>
    <name evidence="9" type="ORF">ACFQSB_02175</name>
</gene>
<organism evidence="9 10">
    <name type="scientific">Sphaerisporangium rhizosphaerae</name>
    <dbReference type="NCBI Taxonomy" id="2269375"/>
    <lineage>
        <taxon>Bacteria</taxon>
        <taxon>Bacillati</taxon>
        <taxon>Actinomycetota</taxon>
        <taxon>Actinomycetes</taxon>
        <taxon>Streptosporangiales</taxon>
        <taxon>Streptosporangiaceae</taxon>
        <taxon>Sphaerisporangium</taxon>
    </lineage>
</organism>
<name>A0ABW2NXX3_9ACTN</name>
<keyword evidence="5 7" id="KW-0472">Membrane</keyword>
<feature type="domain" description="EamA" evidence="8">
    <location>
        <begin position="50"/>
        <end position="182"/>
    </location>
</feature>
<evidence type="ECO:0000256" key="2">
    <source>
        <dbReference type="ARBA" id="ARBA00007362"/>
    </source>
</evidence>